<keyword evidence="2" id="KW-1185">Reference proteome</keyword>
<evidence type="ECO:0000313" key="2">
    <source>
        <dbReference type="Proteomes" id="UP000518752"/>
    </source>
</evidence>
<evidence type="ECO:0000313" key="1">
    <source>
        <dbReference type="EMBL" id="KAF5349409.1"/>
    </source>
</evidence>
<comment type="caution">
    <text evidence="1">The sequence shown here is derived from an EMBL/GenBank/DDBJ whole genome shotgun (WGS) entry which is preliminary data.</text>
</comment>
<protein>
    <submittedName>
        <fullName evidence="1">Uncharacterized protein</fullName>
    </submittedName>
</protein>
<sequence length="164" mass="17807">MKNQGTYRGGVEFLRLIFMTVDPAAVLCTSGSPDLDFTAADKSPSRAGLGLTYYIRSIGWDVALGRLRSVFTSKNVSNASEDGHVGLTPSLESLKLHQEMNGAFRRRSGLQFLARTIENRGESSPPSKNGSQNYPRPFEKAAFLGFPSSPPPASMPLIIDILQS</sequence>
<organism evidence="1 2">
    <name type="scientific">Collybiopsis confluens</name>
    <dbReference type="NCBI Taxonomy" id="2823264"/>
    <lineage>
        <taxon>Eukaryota</taxon>
        <taxon>Fungi</taxon>
        <taxon>Dikarya</taxon>
        <taxon>Basidiomycota</taxon>
        <taxon>Agaricomycotina</taxon>
        <taxon>Agaricomycetes</taxon>
        <taxon>Agaricomycetidae</taxon>
        <taxon>Agaricales</taxon>
        <taxon>Marasmiineae</taxon>
        <taxon>Omphalotaceae</taxon>
        <taxon>Collybiopsis</taxon>
    </lineage>
</organism>
<name>A0A8H5FUE9_9AGAR</name>
<reference evidence="1 2" key="1">
    <citation type="journal article" date="2020" name="ISME J.">
        <title>Uncovering the hidden diversity of litter-decomposition mechanisms in mushroom-forming fungi.</title>
        <authorList>
            <person name="Floudas D."/>
            <person name="Bentzer J."/>
            <person name="Ahren D."/>
            <person name="Johansson T."/>
            <person name="Persson P."/>
            <person name="Tunlid A."/>
        </authorList>
    </citation>
    <scope>NUCLEOTIDE SEQUENCE [LARGE SCALE GENOMIC DNA]</scope>
    <source>
        <strain evidence="1 2">CBS 406.79</strain>
    </source>
</reference>
<gene>
    <name evidence="1" type="ORF">D9757_013102</name>
</gene>
<proteinExistence type="predicted"/>
<dbReference type="Proteomes" id="UP000518752">
    <property type="component" value="Unassembled WGS sequence"/>
</dbReference>
<dbReference type="EMBL" id="JAACJN010000308">
    <property type="protein sequence ID" value="KAF5349409.1"/>
    <property type="molecule type" value="Genomic_DNA"/>
</dbReference>
<accession>A0A8H5FUE9</accession>
<dbReference type="AlphaFoldDB" id="A0A8H5FUE9"/>